<dbReference type="GO" id="GO:0046872">
    <property type="term" value="F:metal ion binding"/>
    <property type="evidence" value="ECO:0007669"/>
    <property type="project" value="UniProtKB-KW"/>
</dbReference>
<evidence type="ECO:0000256" key="3">
    <source>
        <dbReference type="ARBA" id="ARBA00022801"/>
    </source>
</evidence>
<keyword evidence="7" id="KW-1185">Reference proteome</keyword>
<organism evidence="6 7">
    <name type="scientific">Alkalispirillum mobile</name>
    <dbReference type="NCBI Taxonomy" id="85925"/>
    <lineage>
        <taxon>Bacteria</taxon>
        <taxon>Pseudomonadati</taxon>
        <taxon>Pseudomonadota</taxon>
        <taxon>Gammaproteobacteria</taxon>
        <taxon>Chromatiales</taxon>
        <taxon>Ectothiorhodospiraceae</taxon>
        <taxon>Alkalispirillum</taxon>
    </lineage>
</organism>
<dbReference type="InterPro" id="IPR055438">
    <property type="entry name" value="AstE_AspA_cat"/>
</dbReference>
<dbReference type="AlphaFoldDB" id="A0A498CAK6"/>
<dbReference type="Pfam" id="PF24827">
    <property type="entry name" value="AstE_AspA_cat"/>
    <property type="match status" value="1"/>
</dbReference>
<comment type="cofactor">
    <cofactor evidence="1">
        <name>Zn(2+)</name>
        <dbReference type="ChEBI" id="CHEBI:29105"/>
    </cofactor>
</comment>
<dbReference type="EMBL" id="RCDA01000001">
    <property type="protein sequence ID" value="RLK51556.1"/>
    <property type="molecule type" value="Genomic_DNA"/>
</dbReference>
<dbReference type="RefSeq" id="WP_121441961.1">
    <property type="nucleotide sequence ID" value="NZ_RCDA01000001.1"/>
</dbReference>
<dbReference type="OrthoDB" id="9782876at2"/>
<gene>
    <name evidence="6" type="ORF">DFR31_1499</name>
</gene>
<keyword evidence="3" id="KW-0378">Hydrolase</keyword>
<dbReference type="PANTHER" id="PTHR15162">
    <property type="entry name" value="ASPARTOACYLASE"/>
    <property type="match status" value="1"/>
</dbReference>
<dbReference type="Gene3D" id="3.40.630.10">
    <property type="entry name" value="Zn peptidases"/>
    <property type="match status" value="1"/>
</dbReference>
<name>A0A498CAK6_9GAMM</name>
<evidence type="ECO:0000259" key="5">
    <source>
        <dbReference type="Pfam" id="PF24827"/>
    </source>
</evidence>
<evidence type="ECO:0000313" key="6">
    <source>
        <dbReference type="EMBL" id="RLK51556.1"/>
    </source>
</evidence>
<feature type="domain" description="Succinylglutamate desuccinylase/Aspartoacylase catalytic" evidence="5">
    <location>
        <begin position="41"/>
        <end position="159"/>
    </location>
</feature>
<comment type="caution">
    <text evidence="6">The sequence shown here is derived from an EMBL/GenBank/DDBJ whole genome shotgun (WGS) entry which is preliminary data.</text>
</comment>
<reference evidence="6 7" key="1">
    <citation type="submission" date="2018-10" db="EMBL/GenBank/DDBJ databases">
        <title>Genomic Encyclopedia of Type Strains, Phase IV (KMG-IV): sequencing the most valuable type-strain genomes for metagenomic binning, comparative biology and taxonomic classification.</title>
        <authorList>
            <person name="Goeker M."/>
        </authorList>
    </citation>
    <scope>NUCLEOTIDE SEQUENCE [LARGE SCALE GENOMIC DNA]</scope>
    <source>
        <strain evidence="6 7">DSM 12769</strain>
    </source>
</reference>
<evidence type="ECO:0000256" key="1">
    <source>
        <dbReference type="ARBA" id="ARBA00001947"/>
    </source>
</evidence>
<keyword evidence="2" id="KW-0479">Metal-binding</keyword>
<dbReference type="SUPFAM" id="SSF53187">
    <property type="entry name" value="Zn-dependent exopeptidases"/>
    <property type="match status" value="1"/>
</dbReference>
<dbReference type="PANTHER" id="PTHR15162:SF7">
    <property type="entry name" value="SUCCINYLGLUTAMATE DESUCCINYLASE"/>
    <property type="match status" value="1"/>
</dbReference>
<accession>A0A498CAK6</accession>
<dbReference type="InterPro" id="IPR050178">
    <property type="entry name" value="AspA/AstE_fam"/>
</dbReference>
<evidence type="ECO:0000256" key="2">
    <source>
        <dbReference type="ARBA" id="ARBA00022723"/>
    </source>
</evidence>
<evidence type="ECO:0000313" key="7">
    <source>
        <dbReference type="Proteomes" id="UP000275461"/>
    </source>
</evidence>
<dbReference type="GO" id="GO:0005829">
    <property type="term" value="C:cytosol"/>
    <property type="evidence" value="ECO:0007669"/>
    <property type="project" value="TreeGrafter"/>
</dbReference>
<sequence length="335" mass="37331">MLKVYDDIPDGFLDAPPTAMDEILGGPSLIHIPGKRNPPLFVTTLLHGNETTGIEALQSLLKDWAGRPLPRALTLFIGNVQAARHGVRRLDHQPDYNRVWPGTDYPDCPERRLMAEVVARQAARGVFASLDIHNNTGRNPFYGCVNRLDARYLFLASLFSRTLVYFTRPRGVQSLAMAELCPAVTVECGQPGSPAATAHARTFMEDALHLQEIPNHVEPADLGVYHTVATVRIPRQHSFGFDRSDVDLQLLPDLDDLNFHELPAGTAFCRVRPGSNAFLSAEDNAGQEACDAYFVHEGDEILLRRPMMPAMLTRDERVIRQDCLCYLMERYPTAG</sequence>
<dbReference type="CDD" id="cd06256">
    <property type="entry name" value="M14_ASTE_ASPA-like"/>
    <property type="match status" value="1"/>
</dbReference>
<dbReference type="Proteomes" id="UP000275461">
    <property type="component" value="Unassembled WGS sequence"/>
</dbReference>
<evidence type="ECO:0000256" key="4">
    <source>
        <dbReference type="ARBA" id="ARBA00022833"/>
    </source>
</evidence>
<proteinExistence type="predicted"/>
<protein>
    <submittedName>
        <fullName evidence="6">Succinylglutamate desuccinylase</fullName>
    </submittedName>
</protein>
<dbReference type="GO" id="GO:0016788">
    <property type="term" value="F:hydrolase activity, acting on ester bonds"/>
    <property type="evidence" value="ECO:0007669"/>
    <property type="project" value="InterPro"/>
</dbReference>
<keyword evidence="4" id="KW-0862">Zinc</keyword>